<evidence type="ECO:0000256" key="1">
    <source>
        <dbReference type="SAM" id="MobiDB-lite"/>
    </source>
</evidence>
<dbReference type="RefSeq" id="XP_056491192.1">
    <property type="nucleotide sequence ID" value="XM_056628458.1"/>
</dbReference>
<name>A0A9W9W5R7_9EURO</name>
<keyword evidence="3" id="KW-1185">Reference proteome</keyword>
<gene>
    <name evidence="2" type="ORF">N7509_003821</name>
</gene>
<reference evidence="2" key="2">
    <citation type="journal article" date="2023" name="IMA Fungus">
        <title>Comparative genomic study of the Penicillium genus elucidates a diverse pangenome and 15 lateral gene transfer events.</title>
        <authorList>
            <person name="Petersen C."/>
            <person name="Sorensen T."/>
            <person name="Nielsen M.R."/>
            <person name="Sondergaard T.E."/>
            <person name="Sorensen J.L."/>
            <person name="Fitzpatrick D.A."/>
            <person name="Frisvad J.C."/>
            <person name="Nielsen K.L."/>
        </authorList>
    </citation>
    <scope>NUCLEOTIDE SEQUENCE</scope>
    <source>
        <strain evidence="2">IBT 29677</strain>
    </source>
</reference>
<dbReference type="GeneID" id="81367438"/>
<organism evidence="2 3">
    <name type="scientific">Penicillium cosmopolitanum</name>
    <dbReference type="NCBI Taxonomy" id="1131564"/>
    <lineage>
        <taxon>Eukaryota</taxon>
        <taxon>Fungi</taxon>
        <taxon>Dikarya</taxon>
        <taxon>Ascomycota</taxon>
        <taxon>Pezizomycotina</taxon>
        <taxon>Eurotiomycetes</taxon>
        <taxon>Eurotiomycetidae</taxon>
        <taxon>Eurotiales</taxon>
        <taxon>Aspergillaceae</taxon>
        <taxon>Penicillium</taxon>
    </lineage>
</organism>
<proteinExistence type="predicted"/>
<comment type="caution">
    <text evidence="2">The sequence shown here is derived from an EMBL/GenBank/DDBJ whole genome shotgun (WGS) entry which is preliminary data.</text>
</comment>
<feature type="region of interest" description="Disordered" evidence="1">
    <location>
        <begin position="69"/>
        <end position="121"/>
    </location>
</feature>
<dbReference type="AlphaFoldDB" id="A0A9W9W5R7"/>
<protein>
    <submittedName>
        <fullName evidence="2">Uncharacterized protein</fullName>
    </submittedName>
</protein>
<sequence length="121" mass="13736">MSRTSRSVTVLPVIPEVLHIESLIPLISALPQTLPFYDCRVPAMRYFEALEFSDGDFLRWGFDIAEAEPLNSPSLPAQEQKCQNRHTRGHPEPVSLKSSELKDYTPKRSTQKRGKTTQINP</sequence>
<feature type="compositionally biased region" description="Polar residues" evidence="1">
    <location>
        <begin position="71"/>
        <end position="81"/>
    </location>
</feature>
<accession>A0A9W9W5R7</accession>
<evidence type="ECO:0000313" key="2">
    <source>
        <dbReference type="EMBL" id="KAJ5403950.1"/>
    </source>
</evidence>
<dbReference type="EMBL" id="JAPZBU010000005">
    <property type="protein sequence ID" value="KAJ5403950.1"/>
    <property type="molecule type" value="Genomic_DNA"/>
</dbReference>
<evidence type="ECO:0000313" key="3">
    <source>
        <dbReference type="Proteomes" id="UP001147747"/>
    </source>
</evidence>
<dbReference type="Proteomes" id="UP001147747">
    <property type="component" value="Unassembled WGS sequence"/>
</dbReference>
<reference evidence="2" key="1">
    <citation type="submission" date="2022-12" db="EMBL/GenBank/DDBJ databases">
        <authorList>
            <person name="Petersen C."/>
        </authorList>
    </citation>
    <scope>NUCLEOTIDE SEQUENCE</scope>
    <source>
        <strain evidence="2">IBT 29677</strain>
    </source>
</reference>